<dbReference type="EMBL" id="HF548304">
    <property type="protein sequence ID" value="CCO21461.1"/>
    <property type="molecule type" value="Genomic_DNA"/>
</dbReference>
<feature type="transmembrane region" description="Helical" evidence="1">
    <location>
        <begin position="65"/>
        <end position="87"/>
    </location>
</feature>
<dbReference type="Gene3D" id="3.30.70.270">
    <property type="match status" value="1"/>
</dbReference>
<dbReference type="PANTHER" id="PTHR45138:SF9">
    <property type="entry name" value="DIGUANYLATE CYCLASE DGCM-RELATED"/>
    <property type="match status" value="1"/>
</dbReference>
<dbReference type="GO" id="GO:1902201">
    <property type="term" value="P:negative regulation of bacterial-type flagellum-dependent cell motility"/>
    <property type="evidence" value="ECO:0007669"/>
    <property type="project" value="TreeGrafter"/>
</dbReference>
<dbReference type="InterPro" id="IPR029787">
    <property type="entry name" value="Nucleotide_cyclase"/>
</dbReference>
<keyword evidence="1" id="KW-0812">Transmembrane</keyword>
<accession>S0DG21</accession>
<keyword evidence="1" id="KW-1133">Transmembrane helix</keyword>
<evidence type="ECO:0000313" key="4">
    <source>
        <dbReference type="EMBL" id="CCO21461.1"/>
    </source>
</evidence>
<reference evidence="3" key="2">
    <citation type="journal article" date="2013" name="Biotechnol. Biofuels">
        <title>Mining for hemicellulases in the fungus-growing termite Pseudacanthotermes militaris using functional metagenomics.</title>
        <authorList>
            <person name="Bastien G."/>
            <person name="Arnal G."/>
            <person name="Bozonnet S."/>
            <person name="Laguerre S."/>
            <person name="Ferreira F."/>
            <person name="Faure R."/>
            <person name="Henrissat B."/>
            <person name="Lefevre F."/>
            <person name="Robe P."/>
            <person name="Bouchez O."/>
            <person name="Noirot C."/>
            <person name="Dumon C."/>
            <person name="O'Donohue M."/>
        </authorList>
    </citation>
    <scope>NUCLEOTIDE SEQUENCE</scope>
</reference>
<feature type="transmembrane region" description="Helical" evidence="1">
    <location>
        <begin position="152"/>
        <end position="170"/>
    </location>
</feature>
<dbReference type="EMBL" id="HF548271">
    <property type="protein sequence ID" value="CCO20871.1"/>
    <property type="molecule type" value="Genomic_DNA"/>
</dbReference>
<evidence type="ECO:0000256" key="1">
    <source>
        <dbReference type="SAM" id="Phobius"/>
    </source>
</evidence>
<dbReference type="InterPro" id="IPR031621">
    <property type="entry name" value="HisKA_7TM"/>
</dbReference>
<dbReference type="Pfam" id="PF08448">
    <property type="entry name" value="PAS_4"/>
    <property type="match status" value="1"/>
</dbReference>
<dbReference type="AlphaFoldDB" id="S0DG21"/>
<dbReference type="GO" id="GO:0052621">
    <property type="term" value="F:diguanylate cyclase activity"/>
    <property type="evidence" value="ECO:0007669"/>
    <property type="project" value="TreeGrafter"/>
</dbReference>
<proteinExistence type="predicted"/>
<dbReference type="InterPro" id="IPR043128">
    <property type="entry name" value="Rev_trsase/Diguanyl_cyclase"/>
</dbReference>
<dbReference type="InterPro" id="IPR035965">
    <property type="entry name" value="PAS-like_dom_sf"/>
</dbReference>
<dbReference type="Pfam" id="PF16927">
    <property type="entry name" value="HisKA_7TM"/>
    <property type="match status" value="1"/>
</dbReference>
<keyword evidence="1" id="KW-0472">Membrane</keyword>
<dbReference type="PROSITE" id="PS50887">
    <property type="entry name" value="GGDEF"/>
    <property type="match status" value="1"/>
</dbReference>
<feature type="transmembrane region" description="Helical" evidence="1">
    <location>
        <begin position="182"/>
        <end position="204"/>
    </location>
</feature>
<dbReference type="Pfam" id="PF00990">
    <property type="entry name" value="GGDEF"/>
    <property type="match status" value="1"/>
</dbReference>
<organism evidence="3">
    <name type="scientific">termite gut metagenome</name>
    <dbReference type="NCBI Taxonomy" id="433724"/>
    <lineage>
        <taxon>unclassified sequences</taxon>
        <taxon>metagenomes</taxon>
        <taxon>organismal metagenomes</taxon>
    </lineage>
</organism>
<name>S0DG21_9ZZZZ</name>
<feature type="transmembrane region" description="Helical" evidence="1">
    <location>
        <begin position="99"/>
        <end position="120"/>
    </location>
</feature>
<gene>
    <name evidence="3" type="ORF">BN138_59</name>
    <name evidence="4" type="ORF">BN138_649</name>
</gene>
<dbReference type="FunFam" id="3.30.70.270:FF:000001">
    <property type="entry name" value="Diguanylate cyclase domain protein"/>
    <property type="match status" value="1"/>
</dbReference>
<dbReference type="GO" id="GO:0043709">
    <property type="term" value="P:cell adhesion involved in single-species biofilm formation"/>
    <property type="evidence" value="ECO:0007669"/>
    <property type="project" value="TreeGrafter"/>
</dbReference>
<feature type="transmembrane region" description="Helical" evidence="1">
    <location>
        <begin position="39"/>
        <end position="59"/>
    </location>
</feature>
<dbReference type="SMART" id="SM00267">
    <property type="entry name" value="GGDEF"/>
    <property type="match status" value="1"/>
</dbReference>
<dbReference type="InterPro" id="IPR013656">
    <property type="entry name" value="PAS_4"/>
</dbReference>
<evidence type="ECO:0000313" key="3">
    <source>
        <dbReference type="EMBL" id="CCO20871.1"/>
    </source>
</evidence>
<feature type="transmembrane region" description="Helical" evidence="1">
    <location>
        <begin position="6"/>
        <end position="27"/>
    </location>
</feature>
<dbReference type="NCBIfam" id="TIGR00254">
    <property type="entry name" value="GGDEF"/>
    <property type="match status" value="1"/>
</dbReference>
<dbReference type="GO" id="GO:0005886">
    <property type="term" value="C:plasma membrane"/>
    <property type="evidence" value="ECO:0007669"/>
    <property type="project" value="TreeGrafter"/>
</dbReference>
<feature type="transmembrane region" description="Helical" evidence="1">
    <location>
        <begin position="210"/>
        <end position="231"/>
    </location>
</feature>
<dbReference type="SUPFAM" id="SSF55073">
    <property type="entry name" value="Nucleotide cyclase"/>
    <property type="match status" value="1"/>
</dbReference>
<dbReference type="SUPFAM" id="SSF55785">
    <property type="entry name" value="PYP-like sensor domain (PAS domain)"/>
    <property type="match status" value="1"/>
</dbReference>
<dbReference type="Gene3D" id="3.30.450.20">
    <property type="entry name" value="PAS domain"/>
    <property type="match status" value="1"/>
</dbReference>
<evidence type="ECO:0000259" key="2">
    <source>
        <dbReference type="PROSITE" id="PS50887"/>
    </source>
</evidence>
<dbReference type="InterPro" id="IPR000160">
    <property type="entry name" value="GGDEF_dom"/>
</dbReference>
<protein>
    <submittedName>
        <fullName evidence="3">Putative diguanylate cyclase</fullName>
    </submittedName>
</protein>
<sequence>MDVFALSVFLVLQIFSVVLSAVVVCVAITKRRIQRSLNYILYAVATLMCALGYLLEITAPTLEAAVVACKVQYLGVPYLGVFYYLFARDYCNLPPHSRTARALLLAFPAAATLLVFTWPAQRLFYAGLSFTAATGLPHLVVSPGPLYFPHLLYGYALALISAFLVVRSLMRGRRRQARRATASLVSFGVASALVLGFQVCKFAAPPASGFDLMPLVFSLHIAALGLFFVRFRLSEWTVLGRDSIVENMKDAFILVDGEGRYLDANRQARRFLPGLAEIAPGASLTEADAIPKALGHNTAAVNEFTVTDDTGGEVHLRATRTPLVADGRVVGTSILVYDVSEIYQLMTELRQMATLDSLTGIYNRGTFFMYAQRDFDLALRKGEAASLLMMDLDHFKKVNDEHGHLAGDQVLVGLAGILKARLRHTDITGRYGGEEIAVWLPGANISGAALIADVIRRALEHTVFESEKGRFNVTLSIGVAGLDAARHQTLEALIADADTALYVAKTGGRNQVVTFSLDNGE</sequence>
<dbReference type="CDD" id="cd01949">
    <property type="entry name" value="GGDEF"/>
    <property type="match status" value="1"/>
</dbReference>
<dbReference type="PANTHER" id="PTHR45138">
    <property type="entry name" value="REGULATORY COMPONENTS OF SENSORY TRANSDUCTION SYSTEM"/>
    <property type="match status" value="1"/>
</dbReference>
<dbReference type="InterPro" id="IPR050469">
    <property type="entry name" value="Diguanylate_Cyclase"/>
</dbReference>
<feature type="domain" description="GGDEF" evidence="2">
    <location>
        <begin position="383"/>
        <end position="517"/>
    </location>
</feature>
<reference evidence="3" key="1">
    <citation type="submission" date="2012-10" db="EMBL/GenBank/DDBJ databases">
        <authorList>
            <person name="Sandrine L."/>
        </authorList>
    </citation>
    <scope>NUCLEOTIDE SEQUENCE</scope>
</reference>